<sequence length="62" mass="6934">IPSTIVKQFSKKKDEKKKNNCSNKSSNENKSSDETIEEDLNVLDVGNVDEIIETSGVNTDYL</sequence>
<evidence type="ECO:0000256" key="1">
    <source>
        <dbReference type="SAM" id="MobiDB-lite"/>
    </source>
</evidence>
<gene>
    <name evidence="2" type="ORF">OTI717_LOCUS40324</name>
</gene>
<reference evidence="2" key="1">
    <citation type="submission" date="2021-02" db="EMBL/GenBank/DDBJ databases">
        <authorList>
            <person name="Nowell W R."/>
        </authorList>
    </citation>
    <scope>NUCLEOTIDE SEQUENCE</scope>
</reference>
<feature type="region of interest" description="Disordered" evidence="1">
    <location>
        <begin position="1"/>
        <end position="38"/>
    </location>
</feature>
<proteinExistence type="predicted"/>
<feature type="non-terminal residue" evidence="2">
    <location>
        <position position="1"/>
    </location>
</feature>
<organism evidence="2 3">
    <name type="scientific">Rotaria sordida</name>
    <dbReference type="NCBI Taxonomy" id="392033"/>
    <lineage>
        <taxon>Eukaryota</taxon>
        <taxon>Metazoa</taxon>
        <taxon>Spiralia</taxon>
        <taxon>Gnathifera</taxon>
        <taxon>Rotifera</taxon>
        <taxon>Eurotatoria</taxon>
        <taxon>Bdelloidea</taxon>
        <taxon>Philodinida</taxon>
        <taxon>Philodinidae</taxon>
        <taxon>Rotaria</taxon>
    </lineage>
</organism>
<accession>A0A820EEZ3</accession>
<dbReference type="Proteomes" id="UP000663823">
    <property type="component" value="Unassembled WGS sequence"/>
</dbReference>
<dbReference type="AlphaFoldDB" id="A0A820EEZ3"/>
<dbReference type="EMBL" id="CAJOAX010031468">
    <property type="protein sequence ID" value="CAF4247499.1"/>
    <property type="molecule type" value="Genomic_DNA"/>
</dbReference>
<comment type="caution">
    <text evidence="2">The sequence shown here is derived from an EMBL/GenBank/DDBJ whole genome shotgun (WGS) entry which is preliminary data.</text>
</comment>
<name>A0A820EEZ3_9BILA</name>
<evidence type="ECO:0000313" key="3">
    <source>
        <dbReference type="Proteomes" id="UP000663823"/>
    </source>
</evidence>
<protein>
    <submittedName>
        <fullName evidence="2">Uncharacterized protein</fullName>
    </submittedName>
</protein>
<evidence type="ECO:0000313" key="2">
    <source>
        <dbReference type="EMBL" id="CAF4247499.1"/>
    </source>
</evidence>
<feature type="compositionally biased region" description="Low complexity" evidence="1">
    <location>
        <begin position="20"/>
        <end position="29"/>
    </location>
</feature>